<gene>
    <name evidence="2" type="ORF">SYK_32350</name>
</gene>
<dbReference type="RefSeq" id="WP_281761363.1">
    <property type="nucleotide sequence ID" value="NZ_AP026709.1"/>
</dbReference>
<evidence type="ECO:0000256" key="1">
    <source>
        <dbReference type="SAM" id="MobiDB-lite"/>
    </source>
</evidence>
<sequence>MNTTQLYKKLEKLVDPVSEDDFIFDLLKAYKIPKAQITQLKNGTDNRSNVEGGWPQKIGPLV</sequence>
<organism evidence="2 3">
    <name type="scientific">Pseudodesulfovibrio nedwellii</name>
    <dbReference type="NCBI Taxonomy" id="2973072"/>
    <lineage>
        <taxon>Bacteria</taxon>
        <taxon>Pseudomonadati</taxon>
        <taxon>Thermodesulfobacteriota</taxon>
        <taxon>Desulfovibrionia</taxon>
        <taxon>Desulfovibrionales</taxon>
        <taxon>Desulfovibrionaceae</taxon>
    </lineage>
</organism>
<keyword evidence="3" id="KW-1185">Reference proteome</keyword>
<name>A0ABM8B5C7_9BACT</name>
<feature type="region of interest" description="Disordered" evidence="1">
    <location>
        <begin position="43"/>
        <end position="62"/>
    </location>
</feature>
<protein>
    <submittedName>
        <fullName evidence="2">Uncharacterized protein</fullName>
    </submittedName>
</protein>
<dbReference type="Proteomes" id="UP001317742">
    <property type="component" value="Chromosome"/>
</dbReference>
<evidence type="ECO:0000313" key="2">
    <source>
        <dbReference type="EMBL" id="BDQ38875.1"/>
    </source>
</evidence>
<reference evidence="2 3" key="1">
    <citation type="submission" date="2022-08" db="EMBL/GenBank/DDBJ databases">
        <title>Genome Sequence of the sulphate-reducing bacterium, Pseudodesulfovibrio sp. SYK.</title>
        <authorList>
            <person name="Kondo R."/>
            <person name="Kataoka T."/>
        </authorList>
    </citation>
    <scope>NUCLEOTIDE SEQUENCE [LARGE SCALE GENOMIC DNA]</scope>
    <source>
        <strain evidence="2 3">SYK</strain>
    </source>
</reference>
<accession>A0ABM8B5C7</accession>
<dbReference type="EMBL" id="AP026709">
    <property type="protein sequence ID" value="BDQ38875.1"/>
    <property type="molecule type" value="Genomic_DNA"/>
</dbReference>
<proteinExistence type="predicted"/>
<evidence type="ECO:0000313" key="3">
    <source>
        <dbReference type="Proteomes" id="UP001317742"/>
    </source>
</evidence>